<name>A0A0V0GNL0_SOLCH</name>
<evidence type="ECO:0000313" key="1">
    <source>
        <dbReference type="EMBL" id="JAP09576.1"/>
    </source>
</evidence>
<dbReference type="EMBL" id="GEDG01034754">
    <property type="protein sequence ID" value="JAP09576.1"/>
    <property type="molecule type" value="Transcribed_RNA"/>
</dbReference>
<sequence length="69" mass="7861">MLIPKSAENIAIYDWQGDLIQRYGQCLSQPFWIQQKHQQMHLAGSTPKEVSLSLVGNFPLKALHAKKDI</sequence>
<dbReference type="AlphaFoldDB" id="A0A0V0GNL0"/>
<organism evidence="1">
    <name type="scientific">Solanum chacoense</name>
    <name type="common">Chaco potato</name>
    <dbReference type="NCBI Taxonomy" id="4108"/>
    <lineage>
        <taxon>Eukaryota</taxon>
        <taxon>Viridiplantae</taxon>
        <taxon>Streptophyta</taxon>
        <taxon>Embryophyta</taxon>
        <taxon>Tracheophyta</taxon>
        <taxon>Spermatophyta</taxon>
        <taxon>Magnoliopsida</taxon>
        <taxon>eudicotyledons</taxon>
        <taxon>Gunneridae</taxon>
        <taxon>Pentapetalae</taxon>
        <taxon>asterids</taxon>
        <taxon>lamiids</taxon>
        <taxon>Solanales</taxon>
        <taxon>Solanaceae</taxon>
        <taxon>Solanoideae</taxon>
        <taxon>Solaneae</taxon>
        <taxon>Solanum</taxon>
    </lineage>
</organism>
<protein>
    <submittedName>
        <fullName evidence="1">Putative ovule protein</fullName>
    </submittedName>
</protein>
<reference evidence="1" key="1">
    <citation type="submission" date="2015-12" db="EMBL/GenBank/DDBJ databases">
        <title>Gene expression during late stages of embryo sac development: a critical building block for successful pollen-pistil interactions.</title>
        <authorList>
            <person name="Liu Y."/>
            <person name="Joly V."/>
            <person name="Sabar M."/>
            <person name="Matton D.P."/>
        </authorList>
    </citation>
    <scope>NUCLEOTIDE SEQUENCE</scope>
</reference>
<accession>A0A0V0GNL0</accession>
<proteinExistence type="predicted"/>